<gene>
    <name evidence="2" type="ORF">UFOVP328_50</name>
</gene>
<dbReference type="InterPro" id="IPR011708">
    <property type="entry name" value="DNA_pol3_alpha_NTPase_dom"/>
</dbReference>
<accession>A0A6J5LU64</accession>
<proteinExistence type="predicted"/>
<sequence>MKQSNYGELIFSENDVCDQLMQGRDVDSLKGMLVDATVDLEKAALLLDCVPGFITYDALANDDLTIEEFDRRRQTTWHMPDQYKDMDIAQYVLSLCTTEAELQRCGHELLLYQERDLFDLLKFLKYLVDTMHQHHVIWGVGRGSSVASYVLYKLGVHRIDSMFYELAVEEFLR</sequence>
<dbReference type="Pfam" id="PF07733">
    <property type="entry name" value="DNA_pol3_alpha"/>
    <property type="match status" value="1"/>
</dbReference>
<dbReference type="GO" id="GO:0006260">
    <property type="term" value="P:DNA replication"/>
    <property type="evidence" value="ECO:0007669"/>
    <property type="project" value="InterPro"/>
</dbReference>
<name>A0A6J5LU64_9CAUD</name>
<organism evidence="2">
    <name type="scientific">uncultured Caudovirales phage</name>
    <dbReference type="NCBI Taxonomy" id="2100421"/>
    <lineage>
        <taxon>Viruses</taxon>
        <taxon>Duplodnaviria</taxon>
        <taxon>Heunggongvirae</taxon>
        <taxon>Uroviricota</taxon>
        <taxon>Caudoviricetes</taxon>
        <taxon>Peduoviridae</taxon>
        <taxon>Maltschvirus</taxon>
        <taxon>Maltschvirus maltsch</taxon>
    </lineage>
</organism>
<evidence type="ECO:0000259" key="1">
    <source>
        <dbReference type="Pfam" id="PF07733"/>
    </source>
</evidence>
<dbReference type="EMBL" id="LR796341">
    <property type="protein sequence ID" value="CAB4137671.1"/>
    <property type="molecule type" value="Genomic_DNA"/>
</dbReference>
<reference evidence="2" key="1">
    <citation type="submission" date="2020-04" db="EMBL/GenBank/DDBJ databases">
        <authorList>
            <person name="Chiriac C."/>
            <person name="Salcher M."/>
            <person name="Ghai R."/>
            <person name="Kavagutti S V."/>
        </authorList>
    </citation>
    <scope>NUCLEOTIDE SEQUENCE</scope>
</reference>
<evidence type="ECO:0000313" key="2">
    <source>
        <dbReference type="EMBL" id="CAB4137671.1"/>
    </source>
</evidence>
<protein>
    <submittedName>
        <fullName evidence="2">Bacterial DNA polymerase III, alpha subunit</fullName>
    </submittedName>
</protein>
<feature type="domain" description="Bacterial DNA polymerase III alpha subunit NTPase" evidence="1">
    <location>
        <begin position="101"/>
        <end position="172"/>
    </location>
</feature>
<dbReference type="GO" id="GO:0008408">
    <property type="term" value="F:3'-5' exonuclease activity"/>
    <property type="evidence" value="ECO:0007669"/>
    <property type="project" value="InterPro"/>
</dbReference>